<dbReference type="PROSITE" id="PS50911">
    <property type="entry name" value="CHAP"/>
    <property type="match status" value="1"/>
</dbReference>
<dbReference type="Gene3D" id="3.90.1720.10">
    <property type="entry name" value="endopeptidase domain like (from Nostoc punctiforme)"/>
    <property type="match status" value="1"/>
</dbReference>
<accession>A0A4S4FZS8</accession>
<dbReference type="Proteomes" id="UP000307380">
    <property type="component" value="Unassembled WGS sequence"/>
</dbReference>
<dbReference type="EMBL" id="SSSN01000003">
    <property type="protein sequence ID" value="THG35732.1"/>
    <property type="molecule type" value="Genomic_DNA"/>
</dbReference>
<evidence type="ECO:0000256" key="1">
    <source>
        <dbReference type="SAM" id="MobiDB-lite"/>
    </source>
</evidence>
<feature type="region of interest" description="Disordered" evidence="1">
    <location>
        <begin position="1"/>
        <end position="118"/>
    </location>
</feature>
<keyword evidence="2" id="KW-0472">Membrane</keyword>
<feature type="compositionally biased region" description="Basic and acidic residues" evidence="1">
    <location>
        <begin position="42"/>
        <end position="51"/>
    </location>
</feature>
<evidence type="ECO:0000259" key="3">
    <source>
        <dbReference type="PROSITE" id="PS50911"/>
    </source>
</evidence>
<organism evidence="4 5">
    <name type="scientific">Orlajensenia flava</name>
    <dbReference type="NCBI Taxonomy" id="2565934"/>
    <lineage>
        <taxon>Bacteria</taxon>
        <taxon>Bacillati</taxon>
        <taxon>Actinomycetota</taxon>
        <taxon>Actinomycetes</taxon>
        <taxon>Micrococcales</taxon>
        <taxon>Microbacteriaceae</taxon>
        <taxon>Orlajensenia</taxon>
    </lineage>
</organism>
<feature type="compositionally biased region" description="Low complexity" evidence="1">
    <location>
        <begin position="65"/>
        <end position="79"/>
    </location>
</feature>
<dbReference type="Pfam" id="PF05257">
    <property type="entry name" value="CHAP"/>
    <property type="match status" value="1"/>
</dbReference>
<feature type="transmembrane region" description="Helical" evidence="2">
    <location>
        <begin position="121"/>
        <end position="146"/>
    </location>
</feature>
<feature type="domain" description="Peptidase C51" evidence="3">
    <location>
        <begin position="227"/>
        <end position="355"/>
    </location>
</feature>
<dbReference type="OrthoDB" id="5496837at2"/>
<gene>
    <name evidence="4" type="ORF">E6C70_06800</name>
</gene>
<name>A0A4S4FZS8_9MICO</name>
<reference evidence="4 5" key="1">
    <citation type="submission" date="2019-04" db="EMBL/GenBank/DDBJ databases">
        <authorList>
            <person name="Jiang L."/>
        </authorList>
    </citation>
    <scope>NUCLEOTIDE SEQUENCE [LARGE SCALE GENOMIC DNA]</scope>
    <source>
        <strain evidence="4 5">YIM 131861</strain>
    </source>
</reference>
<dbReference type="AlphaFoldDB" id="A0A4S4FZS8"/>
<dbReference type="InterPro" id="IPR038765">
    <property type="entry name" value="Papain-like_cys_pep_sf"/>
</dbReference>
<evidence type="ECO:0000313" key="5">
    <source>
        <dbReference type="Proteomes" id="UP000307380"/>
    </source>
</evidence>
<dbReference type="InterPro" id="IPR007921">
    <property type="entry name" value="CHAP_dom"/>
</dbReference>
<proteinExistence type="predicted"/>
<dbReference type="SUPFAM" id="SSF54001">
    <property type="entry name" value="Cysteine proteinases"/>
    <property type="match status" value="1"/>
</dbReference>
<evidence type="ECO:0000256" key="2">
    <source>
        <dbReference type="SAM" id="Phobius"/>
    </source>
</evidence>
<sequence>MPDDAAHLVCLGGTAVTEPGTPERPVSGPQESTGGSAAESLPTRRELRAQREAAANAPTEKSSDVVPVRRVPAGAAPQVPVGPTPPAASAKPQPTSPKQLGATAPNTHPASKKPARKKKSLLSGVLTLAVVPGLFLTVALPAYAFAPGTGETQFAESSSHLVAEKDSQGVDVPSVAANVTVARDGYTAVSGAEIREKVAQAEAAARAQAAAEKSAAAGAYSAPGPRQEGDDYPWPGGSVGSLSPLNYEYRECVDFVAWRLNRDLGATSPFRWVWSNLTPGGGSAWEWPDAWYSHGWQVSHAPIVGAVAWFTYNHVAYVQSVNSDGTVTIEEYNQNSDHNYHRRTIPVGGADLYLYPPPT</sequence>
<protein>
    <submittedName>
        <fullName evidence="4">CHAP domain-containing protein</fullName>
    </submittedName>
</protein>
<evidence type="ECO:0000313" key="4">
    <source>
        <dbReference type="EMBL" id="THG35732.1"/>
    </source>
</evidence>
<keyword evidence="5" id="KW-1185">Reference proteome</keyword>
<keyword evidence="2" id="KW-1133">Transmembrane helix</keyword>
<keyword evidence="2" id="KW-0812">Transmembrane</keyword>
<feature type="compositionally biased region" description="Polar residues" evidence="1">
    <location>
        <begin position="92"/>
        <end position="108"/>
    </location>
</feature>
<comment type="caution">
    <text evidence="4">The sequence shown here is derived from an EMBL/GenBank/DDBJ whole genome shotgun (WGS) entry which is preliminary data.</text>
</comment>